<feature type="region of interest" description="Disordered" evidence="1">
    <location>
        <begin position="273"/>
        <end position="293"/>
    </location>
</feature>
<feature type="compositionally biased region" description="Basic and acidic residues" evidence="1">
    <location>
        <begin position="76"/>
        <end position="98"/>
    </location>
</feature>
<feature type="compositionally biased region" description="Basic and acidic residues" evidence="1">
    <location>
        <begin position="1"/>
        <end position="10"/>
    </location>
</feature>
<dbReference type="Pfam" id="PF10310">
    <property type="entry name" value="DUF5427"/>
    <property type="match status" value="1"/>
</dbReference>
<gene>
    <name evidence="2" type="ORF">DAPK24_015350</name>
</gene>
<sequence length="403" mass="45684">MSSKDEKEIFEFLDSLGDDGKDGNGKEVGNNSNNNSSGNNNNDDGEILDFLEELENKKETKREETPSTAVTTESVELEKEEKYVKEDPKEEPTTREEQTQTEQVIDPITSIASWWSNTGSTQVSSQLTSLWGTAQKQAEEAIKIAKEQKIDTKQIDELNKGLNKGLSFFNGTINEVFEKINKLNQNDETIKIILIHDMENLIGINNLIKLTFEDVLSQQVDGIIDIKVIENSKVKTIDSSINTEKVNLSMFNGKGSDADKLILANIENEIKEQEKNNKEEKKEGAEGEGEEEKENETIIYLSLLAWTINKDFEIKQSKEIDINSYSPTSFTISCILKDEKHNIIINSQSQPLPLQWAKWVEGEFEGNSEEIDPSDWVYGWIRNIINNLIGVIAQDYVIKRMGY</sequence>
<feature type="compositionally biased region" description="Acidic residues" evidence="1">
    <location>
        <begin position="43"/>
        <end position="53"/>
    </location>
</feature>
<keyword evidence="3" id="KW-1185">Reference proteome</keyword>
<name>A0AAV5R146_PICKL</name>
<comment type="caution">
    <text evidence="2">The sequence shown here is derived from an EMBL/GenBank/DDBJ whole genome shotgun (WGS) entry which is preliminary data.</text>
</comment>
<proteinExistence type="predicted"/>
<evidence type="ECO:0000313" key="2">
    <source>
        <dbReference type="EMBL" id="GMM44960.1"/>
    </source>
</evidence>
<feature type="compositionally biased region" description="Basic and acidic residues" evidence="1">
    <location>
        <begin position="273"/>
        <end position="285"/>
    </location>
</feature>
<protein>
    <submittedName>
        <fullName evidence="2">Mtc1 protein</fullName>
    </submittedName>
</protein>
<organism evidence="2 3">
    <name type="scientific">Pichia kluyveri</name>
    <name type="common">Yeast</name>
    <dbReference type="NCBI Taxonomy" id="36015"/>
    <lineage>
        <taxon>Eukaryota</taxon>
        <taxon>Fungi</taxon>
        <taxon>Dikarya</taxon>
        <taxon>Ascomycota</taxon>
        <taxon>Saccharomycotina</taxon>
        <taxon>Pichiomycetes</taxon>
        <taxon>Pichiales</taxon>
        <taxon>Pichiaceae</taxon>
        <taxon>Pichia</taxon>
    </lineage>
</organism>
<dbReference type="PANTHER" id="PTHR28265:SF1">
    <property type="entry name" value="MAINTENANCE OF TELOMERE CAPPING PROTEIN 1"/>
    <property type="match status" value="1"/>
</dbReference>
<dbReference type="EMBL" id="BTGB01000001">
    <property type="protein sequence ID" value="GMM44960.1"/>
    <property type="molecule type" value="Genomic_DNA"/>
</dbReference>
<dbReference type="AlphaFoldDB" id="A0AAV5R146"/>
<dbReference type="InterPro" id="IPR018814">
    <property type="entry name" value="DUF5427"/>
</dbReference>
<reference evidence="2 3" key="1">
    <citation type="journal article" date="2023" name="Elife">
        <title>Identification of key yeast species and microbe-microbe interactions impacting larval growth of Drosophila in the wild.</title>
        <authorList>
            <person name="Mure A."/>
            <person name="Sugiura Y."/>
            <person name="Maeda R."/>
            <person name="Honda K."/>
            <person name="Sakurai N."/>
            <person name="Takahashi Y."/>
            <person name="Watada M."/>
            <person name="Katoh T."/>
            <person name="Gotoh A."/>
            <person name="Gotoh Y."/>
            <person name="Taniguchi I."/>
            <person name="Nakamura K."/>
            <person name="Hayashi T."/>
            <person name="Katayama T."/>
            <person name="Uemura T."/>
            <person name="Hattori Y."/>
        </authorList>
    </citation>
    <scope>NUCLEOTIDE SEQUENCE [LARGE SCALE GENOMIC DNA]</scope>
    <source>
        <strain evidence="2 3">PK-24</strain>
    </source>
</reference>
<accession>A0AAV5R146</accession>
<dbReference type="Proteomes" id="UP001378960">
    <property type="component" value="Unassembled WGS sequence"/>
</dbReference>
<evidence type="ECO:0000313" key="3">
    <source>
        <dbReference type="Proteomes" id="UP001378960"/>
    </source>
</evidence>
<evidence type="ECO:0000256" key="1">
    <source>
        <dbReference type="SAM" id="MobiDB-lite"/>
    </source>
</evidence>
<feature type="compositionally biased region" description="Low complexity" evidence="1">
    <location>
        <begin position="29"/>
        <end position="42"/>
    </location>
</feature>
<dbReference type="PANTHER" id="PTHR28265">
    <property type="entry name" value="MAINTENANCE OF TELOMERE CAPPING PROTEIN 1"/>
    <property type="match status" value="1"/>
</dbReference>
<feature type="compositionally biased region" description="Basic and acidic residues" evidence="1">
    <location>
        <begin position="54"/>
        <end position="65"/>
    </location>
</feature>
<feature type="region of interest" description="Disordered" evidence="1">
    <location>
        <begin position="1"/>
        <end position="102"/>
    </location>
</feature>